<dbReference type="AlphaFoldDB" id="A0A936Z8Y7"/>
<dbReference type="SUPFAM" id="SSF51120">
    <property type="entry name" value="beta-Roll"/>
    <property type="match status" value="2"/>
</dbReference>
<comment type="subcellular location">
    <subcellularLocation>
        <location evidence="1">Secreted</location>
    </subcellularLocation>
</comment>
<organism evidence="3 4">
    <name type="scientific">Microvirga aerilata</name>
    <dbReference type="NCBI Taxonomy" id="670292"/>
    <lineage>
        <taxon>Bacteria</taxon>
        <taxon>Pseudomonadati</taxon>
        <taxon>Pseudomonadota</taxon>
        <taxon>Alphaproteobacteria</taxon>
        <taxon>Hyphomicrobiales</taxon>
        <taxon>Methylobacteriaceae</taxon>
        <taxon>Microvirga</taxon>
    </lineage>
</organism>
<dbReference type="InterPro" id="IPR050557">
    <property type="entry name" value="RTX_toxin/Mannuronan_C5-epim"/>
</dbReference>
<protein>
    <recommendedName>
        <fullName evidence="5">Calcium-binding protein</fullName>
    </recommendedName>
</protein>
<keyword evidence="2" id="KW-0964">Secreted</keyword>
<dbReference type="InterPro" id="IPR018511">
    <property type="entry name" value="Hemolysin-typ_Ca-bd_CS"/>
</dbReference>
<dbReference type="Pfam" id="PF00353">
    <property type="entry name" value="HemolysinCabind"/>
    <property type="match status" value="3"/>
</dbReference>
<evidence type="ECO:0000313" key="3">
    <source>
        <dbReference type="EMBL" id="MBL0404917.1"/>
    </source>
</evidence>
<dbReference type="GO" id="GO:0005509">
    <property type="term" value="F:calcium ion binding"/>
    <property type="evidence" value="ECO:0007669"/>
    <property type="project" value="InterPro"/>
</dbReference>
<proteinExistence type="predicted"/>
<gene>
    <name evidence="3" type="ORF">JKG68_13135</name>
</gene>
<keyword evidence="4" id="KW-1185">Reference proteome</keyword>
<dbReference type="PANTHER" id="PTHR38340">
    <property type="entry name" value="S-LAYER PROTEIN"/>
    <property type="match status" value="1"/>
</dbReference>
<accession>A0A936Z8Y7</accession>
<evidence type="ECO:0000313" key="4">
    <source>
        <dbReference type="Proteomes" id="UP000605848"/>
    </source>
</evidence>
<name>A0A936Z8Y7_9HYPH</name>
<reference evidence="3" key="1">
    <citation type="submission" date="2021-01" db="EMBL/GenBank/DDBJ databases">
        <title>Microvirga sp.</title>
        <authorList>
            <person name="Kim M.K."/>
        </authorList>
    </citation>
    <scope>NUCLEOTIDE SEQUENCE</scope>
    <source>
        <strain evidence="3">5420S-16</strain>
    </source>
</reference>
<evidence type="ECO:0000256" key="1">
    <source>
        <dbReference type="ARBA" id="ARBA00004613"/>
    </source>
</evidence>
<dbReference type="InterPro" id="IPR011049">
    <property type="entry name" value="Serralysin-like_metalloprot_C"/>
</dbReference>
<dbReference type="EMBL" id="JAEQMY010000016">
    <property type="protein sequence ID" value="MBL0404917.1"/>
    <property type="molecule type" value="Genomic_DNA"/>
</dbReference>
<comment type="caution">
    <text evidence="3">The sequence shown here is derived from an EMBL/GenBank/DDBJ whole genome shotgun (WGS) entry which is preliminary data.</text>
</comment>
<evidence type="ECO:0008006" key="5">
    <source>
        <dbReference type="Google" id="ProtNLM"/>
    </source>
</evidence>
<dbReference type="PROSITE" id="PS00330">
    <property type="entry name" value="HEMOLYSIN_CALCIUM"/>
    <property type="match status" value="2"/>
</dbReference>
<dbReference type="PRINTS" id="PR00313">
    <property type="entry name" value="CABNDNGRPT"/>
</dbReference>
<dbReference type="Gene3D" id="2.150.10.10">
    <property type="entry name" value="Serralysin-like metalloprotease, C-terminal"/>
    <property type="match status" value="3"/>
</dbReference>
<dbReference type="Proteomes" id="UP000605848">
    <property type="component" value="Unassembled WGS sequence"/>
</dbReference>
<dbReference type="PANTHER" id="PTHR38340:SF1">
    <property type="entry name" value="S-LAYER PROTEIN"/>
    <property type="match status" value="1"/>
</dbReference>
<dbReference type="GO" id="GO:0005576">
    <property type="term" value="C:extracellular region"/>
    <property type="evidence" value="ECO:0007669"/>
    <property type="project" value="UniProtKB-SubCell"/>
</dbReference>
<dbReference type="InterPro" id="IPR001343">
    <property type="entry name" value="Hemolysn_Ca-bd"/>
</dbReference>
<evidence type="ECO:0000256" key="2">
    <source>
        <dbReference type="ARBA" id="ARBA00022525"/>
    </source>
</evidence>
<sequence length="335" mass="34431">MLDGGEGADTLNGAAGIDTASYMMAVSGVTASLETPGTNSGAAAGDIYVEIENLTGSAFNDALTGNAARNVLQGGFGGDRLNGGAGEDQLLGEAGADTLDGGAGADSLLGGLGDDTFLVDNASDLVSESAGGGLDTVLASSSFVLSASAEVEVLQLLGVSSRASYTLTGSDTANEITGHAGTNLLQGQGGDDVLKASLGHDRVHGGTGNDKVYGGDGNDRLYGEAGKDVFVLDTGANKRTNVDKLYDFKSKDDSVWLDNQVFTKLGAGTASKPKKFKADMFVEGNKAQDREDRIVYDKKTGALYYDQDGTGSKAQVKIATLTNKAKLYYHDFFVI</sequence>